<keyword evidence="3" id="KW-1185">Reference proteome</keyword>
<gene>
    <name evidence="2" type="ORF">SAMN04489732_13322</name>
</gene>
<dbReference type="InterPro" id="IPR037401">
    <property type="entry name" value="SnoaL-like"/>
</dbReference>
<feature type="domain" description="SnoaL-like" evidence="1">
    <location>
        <begin position="13"/>
        <end position="114"/>
    </location>
</feature>
<dbReference type="SUPFAM" id="SSF54427">
    <property type="entry name" value="NTF2-like"/>
    <property type="match status" value="1"/>
</dbReference>
<dbReference type="OrthoDB" id="572586at2"/>
<protein>
    <submittedName>
        <fullName evidence="2">SnoaL-like domain-containing protein</fullName>
    </submittedName>
</protein>
<dbReference type="InterPro" id="IPR032710">
    <property type="entry name" value="NTF2-like_dom_sf"/>
</dbReference>
<dbReference type="STRING" id="394193.SAMN04489732_13322"/>
<dbReference type="AlphaFoldDB" id="A0A1H8YNZ8"/>
<evidence type="ECO:0000313" key="3">
    <source>
        <dbReference type="Proteomes" id="UP000198582"/>
    </source>
</evidence>
<dbReference type="EMBL" id="FOEF01000033">
    <property type="protein sequence ID" value="SEP53907.1"/>
    <property type="molecule type" value="Genomic_DNA"/>
</dbReference>
<evidence type="ECO:0000259" key="1">
    <source>
        <dbReference type="Pfam" id="PF12680"/>
    </source>
</evidence>
<sequence>MNAVTEPEVQAWVERYVHAWKTEAEPDIAALFTEDAEYHEWPYETSWIGRAEIVRGWLDRREWQEGGWGFAWTVLGISGDTAAVGGTGTYRKLGTFANLWTVTFDDGACSVFRMWNNEV</sequence>
<name>A0A1H8YNZ8_9PSEU</name>
<dbReference type="Pfam" id="PF12680">
    <property type="entry name" value="SnoaL_2"/>
    <property type="match status" value="1"/>
</dbReference>
<evidence type="ECO:0000313" key="2">
    <source>
        <dbReference type="EMBL" id="SEP53907.1"/>
    </source>
</evidence>
<reference evidence="2 3" key="1">
    <citation type="submission" date="2016-10" db="EMBL/GenBank/DDBJ databases">
        <authorList>
            <person name="de Groot N.N."/>
        </authorList>
    </citation>
    <scope>NUCLEOTIDE SEQUENCE [LARGE SCALE GENOMIC DNA]</scope>
    <source>
        <strain evidence="2 3">DSM 44993</strain>
    </source>
</reference>
<accession>A0A1H8YNZ8</accession>
<organism evidence="2 3">
    <name type="scientific">Amycolatopsis saalfeldensis</name>
    <dbReference type="NCBI Taxonomy" id="394193"/>
    <lineage>
        <taxon>Bacteria</taxon>
        <taxon>Bacillati</taxon>
        <taxon>Actinomycetota</taxon>
        <taxon>Actinomycetes</taxon>
        <taxon>Pseudonocardiales</taxon>
        <taxon>Pseudonocardiaceae</taxon>
        <taxon>Amycolatopsis</taxon>
    </lineage>
</organism>
<dbReference type="Proteomes" id="UP000198582">
    <property type="component" value="Unassembled WGS sequence"/>
</dbReference>
<dbReference type="Gene3D" id="3.10.450.50">
    <property type="match status" value="1"/>
</dbReference>
<dbReference type="RefSeq" id="WP_091628863.1">
    <property type="nucleotide sequence ID" value="NZ_FOEF01000033.1"/>
</dbReference>
<proteinExistence type="predicted"/>